<proteinExistence type="predicted"/>
<feature type="coiled-coil region" evidence="1">
    <location>
        <begin position="9"/>
        <end position="50"/>
    </location>
</feature>
<name>A0A100Y6A0_9ACTN</name>
<dbReference type="STRING" id="936756.ATE80_13185"/>
<evidence type="ECO:0000313" key="3">
    <source>
        <dbReference type="Proteomes" id="UP000054011"/>
    </source>
</evidence>
<dbReference type="AlphaFoldDB" id="A0A100Y6A0"/>
<organism evidence="2 3">
    <name type="scientific">Streptomyces kanasensis</name>
    <dbReference type="NCBI Taxonomy" id="936756"/>
    <lineage>
        <taxon>Bacteria</taxon>
        <taxon>Bacillati</taxon>
        <taxon>Actinomycetota</taxon>
        <taxon>Actinomycetes</taxon>
        <taxon>Kitasatosporales</taxon>
        <taxon>Streptomycetaceae</taxon>
        <taxon>Streptomyces</taxon>
    </lineage>
</organism>
<dbReference type="EMBL" id="LNSV01000027">
    <property type="protein sequence ID" value="KUH38417.1"/>
    <property type="molecule type" value="Genomic_DNA"/>
</dbReference>
<evidence type="ECO:0000313" key="2">
    <source>
        <dbReference type="EMBL" id="KUH38417.1"/>
    </source>
</evidence>
<sequence length="99" mass="11371">MMRLLARRLSRARDIITAQAARIRELETQLDETQDRARQYAAEAADLRASRTDDALTTDLRRRLRLSERARASLDAQILTLQAAAEATARTEYDRRWAA</sequence>
<reference evidence="2 3" key="1">
    <citation type="submission" date="2015-11" db="EMBL/GenBank/DDBJ databases">
        <title>Genome-wide analysis reveals the secondary metabolome in Streptomyces kanasensis ZX01.</title>
        <authorList>
            <person name="Zhang G."/>
            <person name="Han L."/>
            <person name="Feng J."/>
            <person name="Zhang X."/>
        </authorList>
    </citation>
    <scope>NUCLEOTIDE SEQUENCE [LARGE SCALE GENOMIC DNA]</scope>
    <source>
        <strain evidence="2 3">ZX01</strain>
    </source>
</reference>
<comment type="caution">
    <text evidence="2">The sequence shown here is derived from an EMBL/GenBank/DDBJ whole genome shotgun (WGS) entry which is preliminary data.</text>
</comment>
<keyword evidence="1" id="KW-0175">Coiled coil</keyword>
<evidence type="ECO:0000256" key="1">
    <source>
        <dbReference type="SAM" id="Coils"/>
    </source>
</evidence>
<keyword evidence="3" id="KW-1185">Reference proteome</keyword>
<dbReference type="Proteomes" id="UP000054011">
    <property type="component" value="Unassembled WGS sequence"/>
</dbReference>
<accession>A0A100Y6A0</accession>
<protein>
    <submittedName>
        <fullName evidence="2">Uncharacterized protein</fullName>
    </submittedName>
</protein>
<gene>
    <name evidence="2" type="ORF">ATE80_13185</name>
</gene>